<name>A0AC61RBQ7_9BACT</name>
<dbReference type="Proteomes" id="UP000306319">
    <property type="component" value="Unassembled WGS sequence"/>
</dbReference>
<keyword evidence="2" id="KW-1185">Reference proteome</keyword>
<sequence length="100" mass="11210">MPALMKWLSTNLKYPEEAAKNDVQGRVVVKFIVDKDGSVRDATVVKGVDKELDKEAIRLVMSMPKWVPAKVNEQVVASYFNLPVTFKITAPENESTTTKQ</sequence>
<dbReference type="EMBL" id="SRYB01000040">
    <property type="protein sequence ID" value="TGY76478.1"/>
    <property type="molecule type" value="Genomic_DNA"/>
</dbReference>
<evidence type="ECO:0000313" key="1">
    <source>
        <dbReference type="EMBL" id="TGY76478.1"/>
    </source>
</evidence>
<gene>
    <name evidence="1" type="ORF">E5331_18160</name>
</gene>
<protein>
    <submittedName>
        <fullName evidence="1">Energy transducer TonB</fullName>
    </submittedName>
</protein>
<comment type="caution">
    <text evidence="1">The sequence shown here is derived from an EMBL/GenBank/DDBJ whole genome shotgun (WGS) entry which is preliminary data.</text>
</comment>
<proteinExistence type="predicted"/>
<organism evidence="1 2">
    <name type="scientific">Lepagella muris</name>
    <dbReference type="NCBI Taxonomy" id="3032870"/>
    <lineage>
        <taxon>Bacteria</taxon>
        <taxon>Pseudomonadati</taxon>
        <taxon>Bacteroidota</taxon>
        <taxon>Bacteroidia</taxon>
        <taxon>Bacteroidales</taxon>
        <taxon>Muribaculaceae</taxon>
        <taxon>Lepagella</taxon>
    </lineage>
</organism>
<reference evidence="1" key="1">
    <citation type="submission" date="2019-04" db="EMBL/GenBank/DDBJ databases">
        <title>Microbes associate with the intestines of laboratory mice.</title>
        <authorList>
            <person name="Navarre W."/>
            <person name="Wong E."/>
            <person name="Huang K."/>
            <person name="Tropini C."/>
            <person name="Ng K."/>
            <person name="Yu B."/>
        </authorList>
    </citation>
    <scope>NUCLEOTIDE SEQUENCE</scope>
    <source>
        <strain evidence="1">NM04_E33</strain>
    </source>
</reference>
<evidence type="ECO:0000313" key="2">
    <source>
        <dbReference type="Proteomes" id="UP000306319"/>
    </source>
</evidence>
<accession>A0AC61RBQ7</accession>